<dbReference type="GO" id="GO:0009103">
    <property type="term" value="P:lipopolysaccharide biosynthetic process"/>
    <property type="evidence" value="ECO:0007669"/>
    <property type="project" value="UniProtKB-ARBA"/>
</dbReference>
<feature type="transmembrane region" description="Helical" evidence="8">
    <location>
        <begin position="117"/>
        <end position="137"/>
    </location>
</feature>
<dbReference type="Proteomes" id="UP000183508">
    <property type="component" value="Unassembled WGS sequence"/>
</dbReference>
<keyword evidence="11" id="KW-1185">Reference proteome</keyword>
<evidence type="ECO:0000259" key="9">
    <source>
        <dbReference type="Pfam" id="PF13231"/>
    </source>
</evidence>
<evidence type="ECO:0000256" key="5">
    <source>
        <dbReference type="ARBA" id="ARBA00022692"/>
    </source>
</evidence>
<comment type="subcellular location">
    <subcellularLocation>
        <location evidence="1">Cell membrane</location>
        <topology evidence="1">Multi-pass membrane protein</topology>
    </subcellularLocation>
</comment>
<gene>
    <name evidence="10" type="ORF">SAMN05421543_11021</name>
</gene>
<feature type="transmembrane region" description="Helical" evidence="8">
    <location>
        <begin position="356"/>
        <end position="377"/>
    </location>
</feature>
<protein>
    <submittedName>
        <fullName evidence="10">Dolichyl-phosphate-mannose-protein mannosyltransferase</fullName>
    </submittedName>
</protein>
<dbReference type="STRING" id="392015.SAMN05421543_11021"/>
<dbReference type="GO" id="GO:0005886">
    <property type="term" value="C:plasma membrane"/>
    <property type="evidence" value="ECO:0007669"/>
    <property type="project" value="UniProtKB-SubCell"/>
</dbReference>
<dbReference type="EMBL" id="FPBV01000010">
    <property type="protein sequence ID" value="SFU84496.1"/>
    <property type="molecule type" value="Genomic_DNA"/>
</dbReference>
<evidence type="ECO:0000256" key="6">
    <source>
        <dbReference type="ARBA" id="ARBA00022989"/>
    </source>
</evidence>
<reference evidence="11" key="1">
    <citation type="submission" date="2016-10" db="EMBL/GenBank/DDBJ databases">
        <authorList>
            <person name="Varghese N."/>
        </authorList>
    </citation>
    <scope>NUCLEOTIDE SEQUENCE [LARGE SCALE GENOMIC DNA]</scope>
    <source>
        <strain evidence="11">DSM 17980</strain>
    </source>
</reference>
<evidence type="ECO:0000256" key="8">
    <source>
        <dbReference type="SAM" id="Phobius"/>
    </source>
</evidence>
<feature type="transmembrane region" description="Helical" evidence="8">
    <location>
        <begin position="231"/>
        <end position="257"/>
    </location>
</feature>
<accession>A0A1I7JH53</accession>
<dbReference type="GO" id="GO:0016763">
    <property type="term" value="F:pentosyltransferase activity"/>
    <property type="evidence" value="ECO:0007669"/>
    <property type="project" value="TreeGrafter"/>
</dbReference>
<feature type="transmembrane region" description="Helical" evidence="8">
    <location>
        <begin position="180"/>
        <end position="202"/>
    </location>
</feature>
<evidence type="ECO:0000256" key="4">
    <source>
        <dbReference type="ARBA" id="ARBA00022679"/>
    </source>
</evidence>
<keyword evidence="6 8" id="KW-1133">Transmembrane helix</keyword>
<organism evidence="10 11">
    <name type="scientific">Alicyclobacillus macrosporangiidus</name>
    <dbReference type="NCBI Taxonomy" id="392015"/>
    <lineage>
        <taxon>Bacteria</taxon>
        <taxon>Bacillati</taxon>
        <taxon>Bacillota</taxon>
        <taxon>Bacilli</taxon>
        <taxon>Bacillales</taxon>
        <taxon>Alicyclobacillaceae</taxon>
        <taxon>Alicyclobacillus</taxon>
    </lineage>
</organism>
<feature type="transmembrane region" description="Helical" evidence="8">
    <location>
        <begin position="327"/>
        <end position="350"/>
    </location>
</feature>
<evidence type="ECO:0000256" key="2">
    <source>
        <dbReference type="ARBA" id="ARBA00022475"/>
    </source>
</evidence>
<dbReference type="RefSeq" id="WP_074952380.1">
    <property type="nucleotide sequence ID" value="NZ_FPBV01000010.1"/>
</dbReference>
<sequence>MSPRSNRLVAWVFVAVWAVELAFGYYLCVVKDDIQNDALSRVANAFYVLYSRMPHLGAIGFVWNPLPSLLELTMVLLWPVFPAIVQTSLAGVVLSSLAAAGQAALLLKALRKHGVPVAWSLLLCLLLAAHPFVFLYGANGMSEMVFSFFLVWTLLSYLQWKREHTGSNLMMAGVGLALAFLTRYEAVAFGAALAAAVCIDGLRSRTPRVHRITDMPRRRYLRLLRQERRKYVVASLTVLLLPSLYAGLVWIAMNAIIMGDPLYFYHSQYSNLAQSSVLTSNSVFAQMVGHPWRVVQFMAQRVWLFSLPMGVVLLHRARRGRLVRWDTLIFLLLSLSIPALQFSLLLHGASYGWLRFFYYPLPVAAAWWVYELGLDAASGHRRRRRDVNLLMPVALIASAISVGMAMRNPTIAPEEYDTIYQKWNISRLQVTSEIATYINTRLPDATVLMDSFSAFNVIVHCRYPQHLIITSDYDFLDALRHPQAHHVQYILVPNPDTVFKFDAVNRQYPHLYAEGADWVTLEKRFDGWKLYAVKPEVPAHS</sequence>
<keyword evidence="5 8" id="KW-0812">Transmembrane</keyword>
<feature type="domain" description="Glycosyltransferase RgtA/B/C/D-like" evidence="9">
    <location>
        <begin position="83"/>
        <end position="202"/>
    </location>
</feature>
<feature type="transmembrane region" description="Helical" evidence="8">
    <location>
        <begin position="297"/>
        <end position="315"/>
    </location>
</feature>
<dbReference type="OrthoDB" id="3276839at2"/>
<keyword evidence="2" id="KW-1003">Cell membrane</keyword>
<keyword evidence="7 8" id="KW-0472">Membrane</keyword>
<evidence type="ECO:0000256" key="3">
    <source>
        <dbReference type="ARBA" id="ARBA00022676"/>
    </source>
</evidence>
<evidence type="ECO:0000313" key="10">
    <source>
        <dbReference type="EMBL" id="SFU84496.1"/>
    </source>
</evidence>
<proteinExistence type="predicted"/>
<keyword evidence="3 10" id="KW-0328">Glycosyltransferase</keyword>
<evidence type="ECO:0000256" key="1">
    <source>
        <dbReference type="ARBA" id="ARBA00004651"/>
    </source>
</evidence>
<dbReference type="PANTHER" id="PTHR33908">
    <property type="entry name" value="MANNOSYLTRANSFERASE YKCB-RELATED"/>
    <property type="match status" value="1"/>
</dbReference>
<dbReference type="PANTHER" id="PTHR33908:SF11">
    <property type="entry name" value="MEMBRANE PROTEIN"/>
    <property type="match status" value="1"/>
</dbReference>
<dbReference type="Pfam" id="PF13231">
    <property type="entry name" value="PMT_2"/>
    <property type="match status" value="1"/>
</dbReference>
<dbReference type="InterPro" id="IPR038731">
    <property type="entry name" value="RgtA/B/C-like"/>
</dbReference>
<keyword evidence="4 10" id="KW-0808">Transferase</keyword>
<dbReference type="AlphaFoldDB" id="A0A1I7JH53"/>
<name>A0A1I7JH53_9BACL</name>
<evidence type="ECO:0000313" key="11">
    <source>
        <dbReference type="Proteomes" id="UP000183508"/>
    </source>
</evidence>
<feature type="transmembrane region" description="Helical" evidence="8">
    <location>
        <begin position="389"/>
        <end position="406"/>
    </location>
</feature>
<evidence type="ECO:0000256" key="7">
    <source>
        <dbReference type="ARBA" id="ARBA00023136"/>
    </source>
</evidence>
<feature type="transmembrane region" description="Helical" evidence="8">
    <location>
        <begin position="144"/>
        <end position="160"/>
    </location>
</feature>
<dbReference type="InterPro" id="IPR050297">
    <property type="entry name" value="LipidA_mod_glycosyltrf_83"/>
</dbReference>